<dbReference type="CDD" id="cd00130">
    <property type="entry name" value="PAS"/>
    <property type="match status" value="1"/>
</dbReference>
<dbReference type="AlphaFoldDB" id="A0A2S1LKS3"/>
<keyword evidence="1" id="KW-0285">Flavoprotein</keyword>
<feature type="domain" description="PAS" evidence="4">
    <location>
        <begin position="73"/>
        <end position="103"/>
    </location>
</feature>
<dbReference type="PANTHER" id="PTHR47429">
    <property type="entry name" value="PROTEIN TWIN LOV 1"/>
    <property type="match status" value="1"/>
</dbReference>
<evidence type="ECO:0000256" key="2">
    <source>
        <dbReference type="ARBA" id="ARBA00022643"/>
    </source>
</evidence>
<organism evidence="5 6">
    <name type="scientific">Flavobacterium kingsejongi</name>
    <dbReference type="NCBI Taxonomy" id="1678728"/>
    <lineage>
        <taxon>Bacteria</taxon>
        <taxon>Pseudomonadati</taxon>
        <taxon>Bacteroidota</taxon>
        <taxon>Flavobacteriia</taxon>
        <taxon>Flavobacteriales</taxon>
        <taxon>Flavobacteriaceae</taxon>
        <taxon>Flavobacterium</taxon>
    </lineage>
</organism>
<accession>A0A2S1LKS3</accession>
<dbReference type="InterPro" id="IPR035965">
    <property type="entry name" value="PAS-like_dom_sf"/>
</dbReference>
<gene>
    <name evidence="5" type="ORF">FK004_03425</name>
</gene>
<sequence length="171" mass="19501">MTNFKDYDDANALFSGQLKIKALPLLSWDFYGIYYQEVNAMLSDAKKIEEFSVAAQWENPPEWKARLEEDHVVVITDPELTIVFASRNMFRMNGYNPEEVVGKKPKVFQGMATAPIVKQKIKKAISTEQPFTATLINYSKDGTPYNCYIEGVPVFNKKGKLSHFMAFEKVA</sequence>
<dbReference type="InterPro" id="IPR000014">
    <property type="entry name" value="PAS"/>
</dbReference>
<evidence type="ECO:0000313" key="5">
    <source>
        <dbReference type="EMBL" id="AWG24345.1"/>
    </source>
</evidence>
<dbReference type="KEGG" id="fki:FK004_03425"/>
<dbReference type="EMBL" id="CP020919">
    <property type="protein sequence ID" value="AWG24345.1"/>
    <property type="molecule type" value="Genomic_DNA"/>
</dbReference>
<dbReference type="Pfam" id="PF13426">
    <property type="entry name" value="PAS_9"/>
    <property type="match status" value="1"/>
</dbReference>
<evidence type="ECO:0000256" key="3">
    <source>
        <dbReference type="ARBA" id="ARBA00022991"/>
    </source>
</evidence>
<evidence type="ECO:0000259" key="4">
    <source>
        <dbReference type="PROSITE" id="PS50112"/>
    </source>
</evidence>
<dbReference type="RefSeq" id="WP_108735991.1">
    <property type="nucleotide sequence ID" value="NZ_CP020919.1"/>
</dbReference>
<keyword evidence="6" id="KW-1185">Reference proteome</keyword>
<dbReference type="PROSITE" id="PS50112">
    <property type="entry name" value="PAS"/>
    <property type="match status" value="1"/>
</dbReference>
<name>A0A2S1LKS3_9FLAO</name>
<evidence type="ECO:0000256" key="1">
    <source>
        <dbReference type="ARBA" id="ARBA00022630"/>
    </source>
</evidence>
<dbReference type="SUPFAM" id="SSF55785">
    <property type="entry name" value="PYP-like sensor domain (PAS domain)"/>
    <property type="match status" value="1"/>
</dbReference>
<reference evidence="5 6" key="1">
    <citation type="submission" date="2017-04" db="EMBL/GenBank/DDBJ databases">
        <title>Complete genome sequence of Flavobacterium kingsejong AJ004.</title>
        <authorList>
            <person name="Lee P.C."/>
        </authorList>
    </citation>
    <scope>NUCLEOTIDE SEQUENCE [LARGE SCALE GENOMIC DNA]</scope>
    <source>
        <strain evidence="5 6">AJ004</strain>
    </source>
</reference>
<evidence type="ECO:0000313" key="6">
    <source>
        <dbReference type="Proteomes" id="UP000244677"/>
    </source>
</evidence>
<dbReference type="Gene3D" id="3.30.450.20">
    <property type="entry name" value="PAS domain"/>
    <property type="match status" value="1"/>
</dbReference>
<dbReference type="Proteomes" id="UP000244677">
    <property type="component" value="Chromosome"/>
</dbReference>
<dbReference type="OrthoDB" id="5760647at2"/>
<keyword evidence="2" id="KW-0288">FMN</keyword>
<keyword evidence="3" id="KW-0157">Chromophore</keyword>
<proteinExistence type="predicted"/>
<dbReference type="PANTHER" id="PTHR47429:SF2">
    <property type="entry name" value="PROTEIN TWIN LOV 1"/>
    <property type="match status" value="1"/>
</dbReference>
<protein>
    <recommendedName>
        <fullName evidence="4">PAS domain-containing protein</fullName>
    </recommendedName>
</protein>
<dbReference type="NCBIfam" id="TIGR00229">
    <property type="entry name" value="sensory_box"/>
    <property type="match status" value="1"/>
</dbReference>